<dbReference type="AlphaFoldDB" id="A0A6N3R3J4"/>
<evidence type="ECO:0000313" key="2">
    <source>
        <dbReference type="Proteomes" id="UP000005406"/>
    </source>
</evidence>
<name>A0A6N3R3J4_SHIFL</name>
<evidence type="ECO:0000313" key="1">
    <source>
        <dbReference type="EMBL" id="EIQ17659.1"/>
    </source>
</evidence>
<proteinExistence type="predicted"/>
<gene>
    <name evidence="1" type="ORF">SFCCH060_5217</name>
</gene>
<reference evidence="1 2" key="1">
    <citation type="submission" date="2012-03" db="EMBL/GenBank/DDBJ databases">
        <authorList>
            <person name="Rasko D."/>
            <person name="Redman J."/>
            <person name="Daugherty S.C."/>
            <person name="Tallon L."/>
            <person name="Sadzewicz L."/>
            <person name="Jones K."/>
            <person name="Santana-Cruz I."/>
            <person name="Liu X."/>
        </authorList>
    </citation>
    <scope>NUCLEOTIDE SEQUENCE [LARGE SCALE GENOMIC DNA]</scope>
    <source>
        <strain evidence="1 2">CCH060</strain>
    </source>
</reference>
<dbReference type="EMBL" id="AKMW01000013">
    <property type="protein sequence ID" value="EIQ17659.1"/>
    <property type="molecule type" value="Genomic_DNA"/>
</dbReference>
<comment type="caution">
    <text evidence="1">The sequence shown here is derived from an EMBL/GenBank/DDBJ whole genome shotgun (WGS) entry which is preliminary data.</text>
</comment>
<dbReference type="Proteomes" id="UP000005406">
    <property type="component" value="Unassembled WGS sequence"/>
</dbReference>
<protein>
    <submittedName>
        <fullName evidence="1">Uncharacterized protein</fullName>
    </submittedName>
</protein>
<sequence>MFCLFARSRSFLSLIPRCLRMSSTEKMEKKQCHEVYAGKTSVIHMAE</sequence>
<organism evidence="1 2">
    <name type="scientific">Shigella flexneri CCH060</name>
    <dbReference type="NCBI Taxonomy" id="754091"/>
    <lineage>
        <taxon>Bacteria</taxon>
        <taxon>Pseudomonadati</taxon>
        <taxon>Pseudomonadota</taxon>
        <taxon>Gammaproteobacteria</taxon>
        <taxon>Enterobacterales</taxon>
        <taxon>Enterobacteriaceae</taxon>
        <taxon>Shigella</taxon>
    </lineage>
</organism>
<accession>A0A6N3R3J4</accession>